<dbReference type="Pfam" id="PF20231">
    <property type="entry name" value="DUF6589"/>
    <property type="match status" value="1"/>
</dbReference>
<dbReference type="AlphaFoldDB" id="K1RIW4"/>
<dbReference type="InParanoid" id="K1RIW4"/>
<accession>K1RIW4</accession>
<dbReference type="EMBL" id="JH815842">
    <property type="protein sequence ID" value="EKC34166.1"/>
    <property type="molecule type" value="Genomic_DNA"/>
</dbReference>
<dbReference type="HOGENOM" id="CLU_447792_0_0_1"/>
<evidence type="ECO:0000259" key="1">
    <source>
        <dbReference type="Pfam" id="PF20231"/>
    </source>
</evidence>
<organism evidence="2">
    <name type="scientific">Magallana gigas</name>
    <name type="common">Pacific oyster</name>
    <name type="synonym">Crassostrea gigas</name>
    <dbReference type="NCBI Taxonomy" id="29159"/>
    <lineage>
        <taxon>Eukaryota</taxon>
        <taxon>Metazoa</taxon>
        <taxon>Spiralia</taxon>
        <taxon>Lophotrochozoa</taxon>
        <taxon>Mollusca</taxon>
        <taxon>Bivalvia</taxon>
        <taxon>Autobranchia</taxon>
        <taxon>Pteriomorphia</taxon>
        <taxon>Ostreida</taxon>
        <taxon>Ostreoidea</taxon>
        <taxon>Ostreidae</taxon>
        <taxon>Magallana</taxon>
    </lineage>
</organism>
<name>K1RIW4_MAGGI</name>
<evidence type="ECO:0000313" key="2">
    <source>
        <dbReference type="EMBL" id="EKC34166.1"/>
    </source>
</evidence>
<protein>
    <recommendedName>
        <fullName evidence="1">DUF6589 domain-containing protein</fullName>
    </recommendedName>
</protein>
<reference evidence="2" key="1">
    <citation type="journal article" date="2012" name="Nature">
        <title>The oyster genome reveals stress adaptation and complexity of shell formation.</title>
        <authorList>
            <person name="Zhang G."/>
            <person name="Fang X."/>
            <person name="Guo X."/>
            <person name="Li L."/>
            <person name="Luo R."/>
            <person name="Xu F."/>
            <person name="Yang P."/>
            <person name="Zhang L."/>
            <person name="Wang X."/>
            <person name="Qi H."/>
            <person name="Xiong Z."/>
            <person name="Que H."/>
            <person name="Xie Y."/>
            <person name="Holland P.W."/>
            <person name="Paps J."/>
            <person name="Zhu Y."/>
            <person name="Wu F."/>
            <person name="Chen Y."/>
            <person name="Wang J."/>
            <person name="Peng C."/>
            <person name="Meng J."/>
            <person name="Yang L."/>
            <person name="Liu J."/>
            <person name="Wen B."/>
            <person name="Zhang N."/>
            <person name="Huang Z."/>
            <person name="Zhu Q."/>
            <person name="Feng Y."/>
            <person name="Mount A."/>
            <person name="Hedgecock D."/>
            <person name="Xu Z."/>
            <person name="Liu Y."/>
            <person name="Domazet-Loso T."/>
            <person name="Du Y."/>
            <person name="Sun X."/>
            <person name="Zhang S."/>
            <person name="Liu B."/>
            <person name="Cheng P."/>
            <person name="Jiang X."/>
            <person name="Li J."/>
            <person name="Fan D."/>
            <person name="Wang W."/>
            <person name="Fu W."/>
            <person name="Wang T."/>
            <person name="Wang B."/>
            <person name="Zhang J."/>
            <person name="Peng Z."/>
            <person name="Li Y."/>
            <person name="Li N."/>
            <person name="Wang J."/>
            <person name="Chen M."/>
            <person name="He Y."/>
            <person name="Tan F."/>
            <person name="Song X."/>
            <person name="Zheng Q."/>
            <person name="Huang R."/>
            <person name="Yang H."/>
            <person name="Du X."/>
            <person name="Chen L."/>
            <person name="Yang M."/>
            <person name="Gaffney P.M."/>
            <person name="Wang S."/>
            <person name="Luo L."/>
            <person name="She Z."/>
            <person name="Ming Y."/>
            <person name="Huang W."/>
            <person name="Zhang S."/>
            <person name="Huang B."/>
            <person name="Zhang Y."/>
            <person name="Qu T."/>
            <person name="Ni P."/>
            <person name="Miao G."/>
            <person name="Wang J."/>
            <person name="Wang Q."/>
            <person name="Steinberg C.E."/>
            <person name="Wang H."/>
            <person name="Li N."/>
            <person name="Qian L."/>
            <person name="Zhang G."/>
            <person name="Li Y."/>
            <person name="Yang H."/>
            <person name="Liu X."/>
            <person name="Wang J."/>
            <person name="Yin Y."/>
            <person name="Wang J."/>
        </authorList>
    </citation>
    <scope>NUCLEOTIDE SEQUENCE [LARGE SCALE GENOMIC DNA]</scope>
    <source>
        <strain evidence="2">05x7-T-G4-1.051#20</strain>
    </source>
</reference>
<dbReference type="InterPro" id="IPR046496">
    <property type="entry name" value="DUF6589"/>
</dbReference>
<proteinExistence type="predicted"/>
<sequence length="610" mass="69776">MEKQPFLLKCLLAVSVPTTKMEVCSSTEYLEGLIPKLSFIYSSLMAVRFHELSRLQKTLSIVLMDEHVHEKVFDRLQVLGVTTSYAGALSVMEDIGNHHMNEVVKGVQSNNTFRIIGDNCNIKVARDFLPNLKFLFENLPSHILGEYNQELSKQNLVVPLQVLPLNEQKYADVVQILDHYEDKVSEIYEAAGEPIAQIPIGGDQLTRERFSGAKSLRAGCLTDKGRYSHLYPITFELWHTAMNFLLLIFNTLYNEKSFDKGTMNAARIKLSRKTVKKEVQHHYDHDKDFFISFLRAYIVEALCNFFGLETLDGEPTKNIPNCVPAEEIEKWVQDTMDKFIDEYVWARDSDANTVTTQEHEEIVSTPLQLKLPNGSTVVIFVQQKQKKKVQKIEFDRVKHYGHTVLQLGLLYLEFLDIIKVPDRDRLMTTFKYMMQVFKAHNSRSKYALEMLRFLCHQQSSYSLQTAHKAVYGLFVNTAGKVDSHIPADLEMEHLIRRIKKLFKATGPNNLEGSVVKKSRALAGQAQIAAQYDKCSGVLVRANKHKKKSAHEDELKLIGEMKEAAPFTSQIGRSYDQFSTIMAPTHSTLNEEGYVAWINHHKTKMQFESGK</sequence>
<feature type="domain" description="DUF6589" evidence="1">
    <location>
        <begin position="155"/>
        <end position="544"/>
    </location>
</feature>
<gene>
    <name evidence="2" type="ORF">CGI_10007644</name>
</gene>